<dbReference type="InterPro" id="IPR035398">
    <property type="entry name" value="Bac_rhamnosid_C"/>
</dbReference>
<dbReference type="Pfam" id="PF05592">
    <property type="entry name" value="Bac_rhamnosid"/>
    <property type="match status" value="1"/>
</dbReference>
<dbReference type="PIRSF" id="PIRSF010631">
    <property type="entry name" value="A-rhamnsds"/>
    <property type="match status" value="1"/>
</dbReference>
<gene>
    <name evidence="8" type="ORF">GCM10023169_40510</name>
</gene>
<evidence type="ECO:0000256" key="3">
    <source>
        <dbReference type="ARBA" id="ARBA00022801"/>
    </source>
</evidence>
<dbReference type="EMBL" id="BAABGN010000015">
    <property type="protein sequence ID" value="GAA4433540.1"/>
    <property type="molecule type" value="Genomic_DNA"/>
</dbReference>
<dbReference type="EC" id="3.2.1.40" evidence="2"/>
<evidence type="ECO:0000259" key="7">
    <source>
        <dbReference type="Pfam" id="PF17390"/>
    </source>
</evidence>
<feature type="domain" description="Alpha-L-rhamnosidase six-hairpin glycosidase" evidence="6">
    <location>
        <begin position="429"/>
        <end position="779"/>
    </location>
</feature>
<dbReference type="InterPro" id="IPR012341">
    <property type="entry name" value="6hp_glycosidase-like_sf"/>
</dbReference>
<dbReference type="Gene3D" id="2.60.420.10">
    <property type="entry name" value="Maltose phosphorylase, domain 3"/>
    <property type="match status" value="1"/>
</dbReference>
<dbReference type="Gene3D" id="2.60.120.260">
    <property type="entry name" value="Galactose-binding domain-like"/>
    <property type="match status" value="2"/>
</dbReference>
<dbReference type="Gene3D" id="2.60.40.10">
    <property type="entry name" value="Immunoglobulins"/>
    <property type="match status" value="1"/>
</dbReference>
<dbReference type="GO" id="GO:0016787">
    <property type="term" value="F:hydrolase activity"/>
    <property type="evidence" value="ECO:0007669"/>
    <property type="project" value="UniProtKB-KW"/>
</dbReference>
<evidence type="ECO:0000259" key="5">
    <source>
        <dbReference type="Pfam" id="PF08531"/>
    </source>
</evidence>
<dbReference type="InterPro" id="IPR016007">
    <property type="entry name" value="Alpha_rhamnosid"/>
</dbReference>
<protein>
    <recommendedName>
        <fullName evidence="2">alpha-L-rhamnosidase</fullName>
        <ecNumber evidence="2">3.2.1.40</ecNumber>
    </recommendedName>
</protein>
<dbReference type="PANTHER" id="PTHR33307:SF6">
    <property type="entry name" value="ALPHA-RHAMNOSIDASE (EUROFUNG)-RELATED"/>
    <property type="match status" value="1"/>
</dbReference>
<dbReference type="SUPFAM" id="SSF48208">
    <property type="entry name" value="Six-hairpin glycosidases"/>
    <property type="match status" value="1"/>
</dbReference>
<feature type="domain" description="Bacterial alpha-L-rhamnosidase N-terminal" evidence="5">
    <location>
        <begin position="143"/>
        <end position="313"/>
    </location>
</feature>
<comment type="catalytic activity">
    <reaction evidence="1">
        <text>Hydrolysis of terminal non-reducing alpha-L-rhamnose residues in alpha-L-rhamnosides.</text>
        <dbReference type="EC" id="3.2.1.40"/>
    </reaction>
</comment>
<dbReference type="Proteomes" id="UP001500622">
    <property type="component" value="Unassembled WGS sequence"/>
</dbReference>
<evidence type="ECO:0000256" key="1">
    <source>
        <dbReference type="ARBA" id="ARBA00001445"/>
    </source>
</evidence>
<dbReference type="Pfam" id="PF17389">
    <property type="entry name" value="Bac_rhamnosid6H"/>
    <property type="match status" value="1"/>
</dbReference>
<organism evidence="8 9">
    <name type="scientific">Georgenia halophila</name>
    <dbReference type="NCBI Taxonomy" id="620889"/>
    <lineage>
        <taxon>Bacteria</taxon>
        <taxon>Bacillati</taxon>
        <taxon>Actinomycetota</taxon>
        <taxon>Actinomycetes</taxon>
        <taxon>Micrococcales</taxon>
        <taxon>Bogoriellaceae</taxon>
        <taxon>Georgenia</taxon>
    </lineage>
</organism>
<evidence type="ECO:0000313" key="8">
    <source>
        <dbReference type="EMBL" id="GAA4433540.1"/>
    </source>
</evidence>
<dbReference type="InterPro" id="IPR013783">
    <property type="entry name" value="Ig-like_fold"/>
</dbReference>
<sequence length="874" mass="95989">MTLAVTPPIFEHHREAFGIGTSTPRLSWKTAAPPGWEQAAYELRVERGGRLWRTPSPVRSPESVLVPWPVDPLHSRERATVSVRVLGADGTSSGWSEPAAVETGLLSACDWVAQAVGAAWEEDPDLDERRPSILRREFSASERLTSARLYVTAHGVFEMEINGRRIGDDAMAPGWTPYRDKLRYSTYDVTDAIAVGENAIGAWLGDGWYRGRLGWYGGFRNIYGHDLSLLAQLELRYADGSTQVVATDDTWRAAPSPILHTGNYDGECYDARLELTGWSEPGFDDAAWYRVVAAHRDPETLVAPAGPPVRCTEEVTPVEVLTTPSGARVLDLGQNLVGRLRIRLSGAAGDRVVIRTAEVLQEGEIYTRPLRTARSTDEYVVAGRGVEEWEPRFTFHGFRYAEITGWPGDLEAAVARGEIVARVYHTDMERTGWFSCSDPSVERLHQNVVWSMRGNFLDIPTDCPQRDERVGWTGDIQVFAPTASFLYDVSGMLESWLGDVAIEQLPDGTVPWYVPVIPAHRMWTPIRPGAAWGDVAALTPWALYERFGDAGLLGAQYASAKKWVELVERVAGPDRLWDEGFQLGDWLDPAAPPQDPADARTDRYLVATAYFARSADRVARMAEVLGLRDDAARFAKLSAEVRQAFAAAYVEPGGRMASDAQTAYSLAIAFELVPEDLRDFAGERLAELVEEAGHRIATGFVGTPLVCDALTATGHADAAYDLLLEERAPSWLYAVRQGATTIWERWDSLRPDGTVNPGTMTSFNHYALGAVADWLHRVVAGLEPAEPGYRRIRFRPQPGGGLTRASAEHETPYGRAAIAWRIDGETLHVEVTVPTGSAATVELPGGEPVAVSSGTHDFQAPWTGLEAKASASTR</sequence>
<dbReference type="RefSeq" id="WP_345219073.1">
    <property type="nucleotide sequence ID" value="NZ_BAABGN010000015.1"/>
</dbReference>
<dbReference type="PANTHER" id="PTHR33307">
    <property type="entry name" value="ALPHA-RHAMNOSIDASE (EUROFUNG)"/>
    <property type="match status" value="1"/>
</dbReference>
<name>A0ABP8LSE9_9MICO</name>
<reference evidence="9" key="1">
    <citation type="journal article" date="2019" name="Int. J. Syst. Evol. Microbiol.">
        <title>The Global Catalogue of Microorganisms (GCM) 10K type strain sequencing project: providing services to taxonomists for standard genome sequencing and annotation.</title>
        <authorList>
            <consortium name="The Broad Institute Genomics Platform"/>
            <consortium name="The Broad Institute Genome Sequencing Center for Infectious Disease"/>
            <person name="Wu L."/>
            <person name="Ma J."/>
        </authorList>
    </citation>
    <scope>NUCLEOTIDE SEQUENCE [LARGE SCALE GENOMIC DNA]</scope>
    <source>
        <strain evidence="9">JCM 17810</strain>
    </source>
</reference>
<dbReference type="InterPro" id="IPR035396">
    <property type="entry name" value="Bac_rhamnosid6H"/>
</dbReference>
<feature type="domain" description="Alpha-L-rhamnosidase C-terminal" evidence="7">
    <location>
        <begin position="781"/>
        <end position="852"/>
    </location>
</feature>
<accession>A0ABP8LSE9</accession>
<dbReference type="InterPro" id="IPR008928">
    <property type="entry name" value="6-hairpin_glycosidase_sf"/>
</dbReference>
<keyword evidence="3 8" id="KW-0378">Hydrolase</keyword>
<evidence type="ECO:0000259" key="6">
    <source>
        <dbReference type="Pfam" id="PF17389"/>
    </source>
</evidence>
<comment type="caution">
    <text evidence="8">The sequence shown here is derived from an EMBL/GenBank/DDBJ whole genome shotgun (WGS) entry which is preliminary data.</text>
</comment>
<dbReference type="Pfam" id="PF17390">
    <property type="entry name" value="Bac_rhamnosid_C"/>
    <property type="match status" value="1"/>
</dbReference>
<evidence type="ECO:0000256" key="2">
    <source>
        <dbReference type="ARBA" id="ARBA00012652"/>
    </source>
</evidence>
<dbReference type="Pfam" id="PF08531">
    <property type="entry name" value="Bac_rhamnosid_N"/>
    <property type="match status" value="1"/>
</dbReference>
<feature type="domain" description="Alpha-L-rhamnosidase concanavalin-like" evidence="4">
    <location>
        <begin position="322"/>
        <end position="412"/>
    </location>
</feature>
<dbReference type="Pfam" id="PF25788">
    <property type="entry name" value="Ig_Rha78A_N"/>
    <property type="match status" value="1"/>
</dbReference>
<dbReference type="Gene3D" id="1.50.10.10">
    <property type="match status" value="1"/>
</dbReference>
<keyword evidence="9" id="KW-1185">Reference proteome</keyword>
<proteinExistence type="predicted"/>
<dbReference type="InterPro" id="IPR008902">
    <property type="entry name" value="Rhamnosid_concanavalin"/>
</dbReference>
<dbReference type="InterPro" id="IPR013737">
    <property type="entry name" value="Bac_rhamnosid_N"/>
</dbReference>
<evidence type="ECO:0000259" key="4">
    <source>
        <dbReference type="Pfam" id="PF05592"/>
    </source>
</evidence>
<evidence type="ECO:0000313" key="9">
    <source>
        <dbReference type="Proteomes" id="UP001500622"/>
    </source>
</evidence>